<dbReference type="Gene3D" id="2.30.30.140">
    <property type="match status" value="1"/>
</dbReference>
<dbReference type="PANTHER" id="PTHR43580:SF2">
    <property type="entry name" value="CYTOKINE-LIKE NUCLEAR FACTOR N-PAC"/>
    <property type="match status" value="1"/>
</dbReference>
<dbReference type="InterPro" id="IPR006115">
    <property type="entry name" value="6PGDH_NADP-bd"/>
</dbReference>
<proteinExistence type="inferred from homology"/>
<dbReference type="PROSITE" id="PS50812">
    <property type="entry name" value="PWWP"/>
    <property type="match status" value="1"/>
</dbReference>
<keyword evidence="9" id="KW-1185">Reference proteome</keyword>
<evidence type="ECO:0000256" key="5">
    <source>
        <dbReference type="ARBA" id="ARBA00034140"/>
    </source>
</evidence>
<dbReference type="GO" id="GO:0003677">
    <property type="term" value="F:DNA binding"/>
    <property type="evidence" value="ECO:0007669"/>
    <property type="project" value="TreeGrafter"/>
</dbReference>
<dbReference type="InterPro" id="IPR000313">
    <property type="entry name" value="PWWP_dom"/>
</dbReference>
<dbReference type="InterPro" id="IPR008927">
    <property type="entry name" value="6-PGluconate_DH-like_C_sf"/>
</dbReference>
<keyword evidence="3" id="KW-0158">Chromosome</keyword>
<dbReference type="GO" id="GO:0050661">
    <property type="term" value="F:NADP binding"/>
    <property type="evidence" value="ECO:0007669"/>
    <property type="project" value="InterPro"/>
</dbReference>
<reference evidence="8" key="1">
    <citation type="submission" date="2020-08" db="EMBL/GenBank/DDBJ databases">
        <title>Genome sequencing and assembly of the red palm weevil Rhynchophorus ferrugineus.</title>
        <authorList>
            <person name="Dias G.B."/>
            <person name="Bergman C.M."/>
            <person name="Manee M."/>
        </authorList>
    </citation>
    <scope>NUCLEOTIDE SEQUENCE</scope>
    <source>
        <strain evidence="8">AA-2017</strain>
        <tissue evidence="8">Whole larva</tissue>
    </source>
</reference>
<comment type="caution">
    <text evidence="8">The sequence shown here is derived from an EMBL/GenBank/DDBJ whole genome shotgun (WGS) entry which is preliminary data.</text>
</comment>
<comment type="similarity">
    <text evidence="2">Belongs to the HIBADH-related family. NP60 subfamily.</text>
</comment>
<feature type="region of interest" description="Disordered" evidence="6">
    <location>
        <begin position="113"/>
        <end position="154"/>
    </location>
</feature>
<accession>A0A834M2R0</accession>
<evidence type="ECO:0000256" key="1">
    <source>
        <dbReference type="ARBA" id="ARBA00004286"/>
    </source>
</evidence>
<feature type="compositionally biased region" description="Polar residues" evidence="6">
    <location>
        <begin position="144"/>
        <end position="154"/>
    </location>
</feature>
<dbReference type="Gene3D" id="3.40.50.720">
    <property type="entry name" value="NAD(P)-binding Rossmann-like Domain"/>
    <property type="match status" value="1"/>
</dbReference>
<evidence type="ECO:0000256" key="6">
    <source>
        <dbReference type="SAM" id="MobiDB-lite"/>
    </source>
</evidence>
<name>A0A834M2R0_RHYFE</name>
<dbReference type="AlphaFoldDB" id="A0A834M2R0"/>
<dbReference type="Gene3D" id="1.10.1040.10">
    <property type="entry name" value="N-(1-d-carboxylethyl)-l-norvaline Dehydrogenase, domain 2"/>
    <property type="match status" value="1"/>
</dbReference>
<dbReference type="GO" id="GO:0000785">
    <property type="term" value="C:chromatin"/>
    <property type="evidence" value="ECO:0007669"/>
    <property type="project" value="TreeGrafter"/>
</dbReference>
<gene>
    <name evidence="8" type="ORF">GWI33_018293</name>
</gene>
<organism evidence="8 9">
    <name type="scientific">Rhynchophorus ferrugineus</name>
    <name type="common">Red palm weevil</name>
    <name type="synonym">Curculio ferrugineus</name>
    <dbReference type="NCBI Taxonomy" id="354439"/>
    <lineage>
        <taxon>Eukaryota</taxon>
        <taxon>Metazoa</taxon>
        <taxon>Ecdysozoa</taxon>
        <taxon>Arthropoda</taxon>
        <taxon>Hexapoda</taxon>
        <taxon>Insecta</taxon>
        <taxon>Pterygota</taxon>
        <taxon>Neoptera</taxon>
        <taxon>Endopterygota</taxon>
        <taxon>Coleoptera</taxon>
        <taxon>Polyphaga</taxon>
        <taxon>Cucujiformia</taxon>
        <taxon>Curculionidae</taxon>
        <taxon>Dryophthorinae</taxon>
        <taxon>Rhynchophorus</taxon>
    </lineage>
</organism>
<evidence type="ECO:0000313" key="9">
    <source>
        <dbReference type="Proteomes" id="UP000625711"/>
    </source>
</evidence>
<evidence type="ECO:0000256" key="4">
    <source>
        <dbReference type="ARBA" id="ARBA00030287"/>
    </source>
</evidence>
<dbReference type="Pfam" id="PF14833">
    <property type="entry name" value="NAD_binding_11"/>
    <property type="match status" value="1"/>
</dbReference>
<dbReference type="PANTHER" id="PTHR43580">
    <property type="entry name" value="OXIDOREDUCTASE GLYR1-RELATED"/>
    <property type="match status" value="1"/>
</dbReference>
<comment type="subcellular location">
    <subcellularLocation>
        <location evidence="1">Chromosome</location>
    </subcellularLocation>
</comment>
<dbReference type="InterPro" id="IPR036291">
    <property type="entry name" value="NAD(P)-bd_dom_sf"/>
</dbReference>
<feature type="domain" description="PWWP" evidence="7">
    <location>
        <begin position="10"/>
        <end position="67"/>
    </location>
</feature>
<dbReference type="GO" id="GO:0031491">
    <property type="term" value="F:nucleosome binding"/>
    <property type="evidence" value="ECO:0007669"/>
    <property type="project" value="TreeGrafter"/>
</dbReference>
<dbReference type="OrthoDB" id="6727154at2759"/>
<dbReference type="InterPro" id="IPR013328">
    <property type="entry name" value="6PGD_dom2"/>
</dbReference>
<sequence>MESPLKEFRVNDFVFGKMSGFPPWPAIVMAADPAAPPRPKDSKWVYFFGEHNYAWIEDKHIKPFEEYKEQYKATYKQTKFKKALEELESIIENMHKDPDYRINFVKYISKEHRSTPKESKSTPKKIRKSSGLNSTPVPKKKARTSSMLNEDTNDNDSILSSLPLVDKVPKTLNTSNVTTSEKVIGFWAGNLYAGGIIKNLINSGHQLNIWSHSSTLCEELEEYAEQQRTYLKTFNSPAEVVRNSDIIFSCLADPDKPKELILEMGDLLSGKGYVEMTSLDPERSKDLSELISNSEGRYLEAMIQGCREESMKGELVVLTAGAEELFLQCQSSFKAMAKATFLLGDSKNLGAACKAHLILQVMRGIFLTGFTEGFAMADKCGIILKSFHNVFSYTDLSSSYLEGKAEMILSKNFASAEEPLSQLQKDLALGLEMSNKYRQPMPLASNANEILKHARRLGCDNQDACCIYNRTRY</sequence>
<dbReference type="EMBL" id="JAACXV010014318">
    <property type="protein sequence ID" value="KAF7268603.1"/>
    <property type="molecule type" value="Genomic_DNA"/>
</dbReference>
<dbReference type="Pfam" id="PF03446">
    <property type="entry name" value="NAD_binding_2"/>
    <property type="match status" value="1"/>
</dbReference>
<dbReference type="SUPFAM" id="SSF48179">
    <property type="entry name" value="6-phosphogluconate dehydrogenase C-terminal domain-like"/>
    <property type="match status" value="1"/>
</dbReference>
<dbReference type="SMART" id="SM00293">
    <property type="entry name" value="PWWP"/>
    <property type="match status" value="1"/>
</dbReference>
<protein>
    <recommendedName>
        <fullName evidence="5">Cytokine-like nuclear factor N-PAC</fullName>
    </recommendedName>
    <alternativeName>
        <fullName evidence="4">Glyoxylate reductase 1 homolog</fullName>
    </alternativeName>
</protein>
<evidence type="ECO:0000259" key="7">
    <source>
        <dbReference type="PROSITE" id="PS50812"/>
    </source>
</evidence>
<dbReference type="Proteomes" id="UP000625711">
    <property type="component" value="Unassembled WGS sequence"/>
</dbReference>
<dbReference type="InterPro" id="IPR051265">
    <property type="entry name" value="HIBADH-related_NP60_sf"/>
</dbReference>
<evidence type="ECO:0000256" key="2">
    <source>
        <dbReference type="ARBA" id="ARBA00007598"/>
    </source>
</evidence>
<dbReference type="GO" id="GO:0140673">
    <property type="term" value="P:transcription elongation-coupled chromatin remodeling"/>
    <property type="evidence" value="ECO:0007669"/>
    <property type="project" value="TreeGrafter"/>
</dbReference>
<evidence type="ECO:0000313" key="8">
    <source>
        <dbReference type="EMBL" id="KAF7268603.1"/>
    </source>
</evidence>
<dbReference type="SUPFAM" id="SSF51735">
    <property type="entry name" value="NAD(P)-binding Rossmann-fold domains"/>
    <property type="match status" value="1"/>
</dbReference>
<dbReference type="SUPFAM" id="SSF63748">
    <property type="entry name" value="Tudor/PWWP/MBT"/>
    <property type="match status" value="1"/>
</dbReference>
<dbReference type="GO" id="GO:0051287">
    <property type="term" value="F:NAD binding"/>
    <property type="evidence" value="ECO:0007669"/>
    <property type="project" value="InterPro"/>
</dbReference>
<dbReference type="InterPro" id="IPR029154">
    <property type="entry name" value="HIBADH-like_NADP-bd"/>
</dbReference>
<dbReference type="Pfam" id="PF00855">
    <property type="entry name" value="PWWP"/>
    <property type="match status" value="1"/>
</dbReference>
<evidence type="ECO:0000256" key="3">
    <source>
        <dbReference type="ARBA" id="ARBA00022454"/>
    </source>
</evidence>